<dbReference type="NCBIfam" id="NF005546">
    <property type="entry name" value="PRK07208.1-2"/>
    <property type="match status" value="1"/>
</dbReference>
<dbReference type="GO" id="GO:0008767">
    <property type="term" value="F:UDP-galactopyranose mutase activity"/>
    <property type="evidence" value="ECO:0007669"/>
    <property type="project" value="TreeGrafter"/>
</dbReference>
<name>A0A1G5D3K3_9FIRM</name>
<dbReference type="AlphaFoldDB" id="A0A1G5D3K3"/>
<dbReference type="InterPro" id="IPR002937">
    <property type="entry name" value="Amino_oxidase"/>
</dbReference>
<dbReference type="Pfam" id="PF01593">
    <property type="entry name" value="Amino_oxidase"/>
    <property type="match status" value="1"/>
</dbReference>
<gene>
    <name evidence="2" type="ORF">SAMN02910451_01373</name>
</gene>
<evidence type="ECO:0000259" key="1">
    <source>
        <dbReference type="Pfam" id="PF01593"/>
    </source>
</evidence>
<accession>A0A1G5D3K3</accession>
<keyword evidence="3" id="KW-1185">Reference proteome</keyword>
<dbReference type="PANTHER" id="PTHR21197:SF0">
    <property type="entry name" value="UDP-GALACTOPYRANOSE MUTASE"/>
    <property type="match status" value="1"/>
</dbReference>
<proteinExistence type="predicted"/>
<dbReference type="OrthoDB" id="9814556at2"/>
<evidence type="ECO:0000313" key="3">
    <source>
        <dbReference type="Proteomes" id="UP000183047"/>
    </source>
</evidence>
<dbReference type="RefSeq" id="WP_074462018.1">
    <property type="nucleotide sequence ID" value="NZ_FMUR01000007.1"/>
</dbReference>
<organism evidence="2 3">
    <name type="scientific">Butyrivibrio hungatei</name>
    <dbReference type="NCBI Taxonomy" id="185008"/>
    <lineage>
        <taxon>Bacteria</taxon>
        <taxon>Bacillati</taxon>
        <taxon>Bacillota</taxon>
        <taxon>Clostridia</taxon>
        <taxon>Lachnospirales</taxon>
        <taxon>Lachnospiraceae</taxon>
        <taxon>Butyrivibrio</taxon>
    </lineage>
</organism>
<dbReference type="PANTHER" id="PTHR21197">
    <property type="entry name" value="UDP-GALACTOPYRANOSE MUTASE"/>
    <property type="match status" value="1"/>
</dbReference>
<dbReference type="Gene3D" id="3.50.50.60">
    <property type="entry name" value="FAD/NAD(P)-binding domain"/>
    <property type="match status" value="1"/>
</dbReference>
<dbReference type="GO" id="GO:0005829">
    <property type="term" value="C:cytosol"/>
    <property type="evidence" value="ECO:0007669"/>
    <property type="project" value="TreeGrafter"/>
</dbReference>
<dbReference type="Proteomes" id="UP000183047">
    <property type="component" value="Unassembled WGS sequence"/>
</dbReference>
<dbReference type="NCBIfam" id="NF005549">
    <property type="entry name" value="PRK07208.1-5"/>
    <property type="match status" value="1"/>
</dbReference>
<dbReference type="SUPFAM" id="SSF51971">
    <property type="entry name" value="Nucleotide-binding domain"/>
    <property type="match status" value="1"/>
</dbReference>
<feature type="domain" description="Amine oxidase" evidence="1">
    <location>
        <begin position="12"/>
        <end position="465"/>
    </location>
</feature>
<protein>
    <submittedName>
        <fullName evidence="2">Protoporphyrinogen oxidase</fullName>
    </submittedName>
</protein>
<dbReference type="PRINTS" id="PR00419">
    <property type="entry name" value="ADXRDTASE"/>
</dbReference>
<reference evidence="3" key="1">
    <citation type="submission" date="2016-10" db="EMBL/GenBank/DDBJ databases">
        <authorList>
            <person name="Varghese N."/>
            <person name="Submissions S."/>
        </authorList>
    </citation>
    <scope>NUCLEOTIDE SEQUENCE [LARGE SCALE GENOMIC DNA]</scope>
    <source>
        <strain evidence="3">XBD2006</strain>
    </source>
</reference>
<dbReference type="GO" id="GO:0016491">
    <property type="term" value="F:oxidoreductase activity"/>
    <property type="evidence" value="ECO:0007669"/>
    <property type="project" value="InterPro"/>
</dbReference>
<dbReference type="InterPro" id="IPR036188">
    <property type="entry name" value="FAD/NAD-bd_sf"/>
</dbReference>
<sequence length="526" mass="60662">MKKALIIGAGPAGLTAAYELLTKSKDYQVVIFEKTDQFGGISRTVEYKGNRMDMGGHRFFTKVPEVNEWWDKMLPGQGKPTYDDIVLDRPMKMTEGGPDPEKTDRVMLKRHRVSRILFDSKFYDYPISLKGETFKNFGFLTTMQVGFSYMASVFHKRPEDNLENLYINNFGKKLYSMFFEYYTENLWGRHPSEIDASWGKQRTKGLSIFGIIKDYLGRLFKVKNRKVNTSLIEEFKYPKLGPGQLWDVTADEIKKLGGTIIVNAKVTGIRKDGDHIKGVSYLVDGKEIEIDGDVVISSMPIKDLVAGMNDVPEDPARIAAGLPYRDYMTLGVLVPKLNLENKTKIKTIGNIVPDNWVYVQDRNVKMGRFQIYNNWSPYLVKDLENTVWVGLEYFCFEGDNMWNMTEDEFAKMAIDEMVKLKLIDNADEVIDYHMEKVKKAYPAYFDTYDEMDKLIKYLDTIDNLYCVGRNGQHRYNNIDHSMCTSFEAVKNIISGETDRSNIWNVNTEEEYHETSTSEEADEVEID</sequence>
<evidence type="ECO:0000313" key="2">
    <source>
        <dbReference type="EMBL" id="SCY09232.1"/>
    </source>
</evidence>
<dbReference type="EMBL" id="FMUR01000007">
    <property type="protein sequence ID" value="SCY09232.1"/>
    <property type="molecule type" value="Genomic_DNA"/>
</dbReference>
<dbReference type="STRING" id="185008.bhn_I0511"/>
<dbReference type="GO" id="GO:0050660">
    <property type="term" value="F:flavin adenine dinucleotide binding"/>
    <property type="evidence" value="ECO:0007669"/>
    <property type="project" value="TreeGrafter"/>
</dbReference>